<organism evidence="2 3">
    <name type="scientific">Blepharisma stoltei</name>
    <dbReference type="NCBI Taxonomy" id="1481888"/>
    <lineage>
        <taxon>Eukaryota</taxon>
        <taxon>Sar</taxon>
        <taxon>Alveolata</taxon>
        <taxon>Ciliophora</taxon>
        <taxon>Postciliodesmatophora</taxon>
        <taxon>Heterotrichea</taxon>
        <taxon>Heterotrichida</taxon>
        <taxon>Blepharismidae</taxon>
        <taxon>Blepharisma</taxon>
    </lineage>
</organism>
<feature type="region of interest" description="Disordered" evidence="1">
    <location>
        <begin position="41"/>
        <end position="70"/>
    </location>
</feature>
<dbReference type="EMBL" id="CAJZBQ010000005">
    <property type="protein sequence ID" value="CAG9311791.1"/>
    <property type="molecule type" value="Genomic_DNA"/>
</dbReference>
<evidence type="ECO:0000313" key="2">
    <source>
        <dbReference type="EMBL" id="CAG9311791.1"/>
    </source>
</evidence>
<proteinExistence type="predicted"/>
<reference evidence="2" key="1">
    <citation type="submission" date="2021-09" db="EMBL/GenBank/DDBJ databases">
        <authorList>
            <consortium name="AG Swart"/>
            <person name="Singh M."/>
            <person name="Singh A."/>
            <person name="Seah K."/>
            <person name="Emmerich C."/>
        </authorList>
    </citation>
    <scope>NUCLEOTIDE SEQUENCE</scope>
    <source>
        <strain evidence="2">ATCC30299</strain>
    </source>
</reference>
<gene>
    <name evidence="2" type="ORF">BSTOLATCC_MIC5051</name>
</gene>
<protein>
    <submittedName>
        <fullName evidence="2">Uncharacterized protein</fullName>
    </submittedName>
</protein>
<keyword evidence="3" id="KW-1185">Reference proteome</keyword>
<dbReference type="Proteomes" id="UP001162131">
    <property type="component" value="Unassembled WGS sequence"/>
</dbReference>
<accession>A0AAU9IBH4</accession>
<feature type="compositionally biased region" description="Polar residues" evidence="1">
    <location>
        <begin position="49"/>
        <end position="62"/>
    </location>
</feature>
<evidence type="ECO:0000256" key="1">
    <source>
        <dbReference type="SAM" id="MobiDB-lite"/>
    </source>
</evidence>
<dbReference type="AlphaFoldDB" id="A0AAU9IBH4"/>
<sequence>MNSLRCNSYIDSFEGTLGWEQKLLPLLIENPACGIPKVKLPKIKKSNRSKTPNGRVKSSQGRNIIEKNDSSPTNNVDLHINILKVEELLSNEVKSPRQEFHITWKKLRPAAENLIIEPDLYFLNPKKLNPLTKAVHKTTKRIQIHRRLDATNKCVIVINFEGVIGDVFKHNIWDIEPAKLYMRRQAIKGIKALIKEYQVVLFVNSSRVKVSSLIEYFSMKNIKFDGVYRALTIYDYIKDQKLKKSNAICQNLLKSPETLQNYRQISIDFGIQNQVAEKMLVIASTSLDSAELKYSSGTDLLFRKGENRHFQCLCKGIPTESKSASPLPITLIVPDPRANPSYLSISFNQITKSLTSLSNEPIQSWLNITNTQNSKGKIKLEVIETSFFQYALGLKRFNTTSTQVNNYLNEKIPKNNNIHTSFNGGTNKKQKISSINKLKDKNICKCPSDIKKECLLEEYKTCNTEKFFLDYLVNGKEIPSMFMKNTFIVLKPKKLKFPYRIIQEEIKAKNSHPKVPKI</sequence>
<name>A0AAU9IBH4_9CILI</name>
<comment type="caution">
    <text evidence="2">The sequence shown here is derived from an EMBL/GenBank/DDBJ whole genome shotgun (WGS) entry which is preliminary data.</text>
</comment>
<evidence type="ECO:0000313" key="3">
    <source>
        <dbReference type="Proteomes" id="UP001162131"/>
    </source>
</evidence>